<dbReference type="Proteomes" id="UP000242877">
    <property type="component" value="Unassembled WGS sequence"/>
</dbReference>
<reference evidence="2 3" key="1">
    <citation type="journal article" date="2016" name="Genome Biol. Evol.">
        <title>Divergent and convergent evolution of fungal pathogenicity.</title>
        <authorList>
            <person name="Shang Y."/>
            <person name="Xiao G."/>
            <person name="Zheng P."/>
            <person name="Cen K."/>
            <person name="Zhan S."/>
            <person name="Wang C."/>
        </authorList>
    </citation>
    <scope>NUCLEOTIDE SEQUENCE [LARGE SCALE GENOMIC DNA]</scope>
    <source>
        <strain evidence="2 3">ARSEF 7405</strain>
    </source>
</reference>
<proteinExistence type="predicted"/>
<evidence type="ECO:0000313" key="2">
    <source>
        <dbReference type="EMBL" id="KZZ92352.1"/>
    </source>
</evidence>
<dbReference type="AlphaFoldDB" id="A0A167Z9D5"/>
<feature type="region of interest" description="Disordered" evidence="1">
    <location>
        <begin position="1"/>
        <end position="42"/>
    </location>
</feature>
<sequence length="419" mass="47605">MPCLEKDATGESVERLISHGQNEPERENTLDDGQSPQPVKPILKKVRVHEGPLCVKTEQISASTSEKPKPRSVSPFELLPSSILQKIFFLANLECNMALCSPLVARRLSSERIYRALTLLAFWDENETWTGESEPWLEERYAAITGVEEPIDFAPHLSDGAKRRLQQGIMKLRWFTLERVKALKIEVMCNLLRNITWFREPVQMATLQMARLVTLIEAAPTEHKGVETVYAREQAGEWLRIHVSASPSFTLEIHSHFCGQRLCYPGRLLAIPDNRLHGTPWNVKKIAFLNELRSLFAINDSLAISMSRRAVHQGIVTAMAKGDLEALRIILKYNVVAYAKDRQELALKKQYHLCPQYFKIAQKQENSKAIKKVLKKHIAEQKSPASEGDANEGTCQVWTRQIVRRTFSKKANRSGSSNN</sequence>
<feature type="compositionally biased region" description="Basic and acidic residues" evidence="1">
    <location>
        <begin position="1"/>
        <end position="29"/>
    </location>
</feature>
<accession>A0A167Z9D5</accession>
<protein>
    <submittedName>
        <fullName evidence="2">Uncharacterized protein</fullName>
    </submittedName>
</protein>
<comment type="caution">
    <text evidence="2">The sequence shown here is derived from an EMBL/GenBank/DDBJ whole genome shotgun (WGS) entry which is preliminary data.</text>
</comment>
<dbReference type="EMBL" id="AZGZ01000011">
    <property type="protein sequence ID" value="KZZ92352.1"/>
    <property type="molecule type" value="Genomic_DNA"/>
</dbReference>
<evidence type="ECO:0000256" key="1">
    <source>
        <dbReference type="SAM" id="MobiDB-lite"/>
    </source>
</evidence>
<organism evidence="2 3">
    <name type="scientific">Ascosphaera apis ARSEF 7405</name>
    <dbReference type="NCBI Taxonomy" id="392613"/>
    <lineage>
        <taxon>Eukaryota</taxon>
        <taxon>Fungi</taxon>
        <taxon>Dikarya</taxon>
        <taxon>Ascomycota</taxon>
        <taxon>Pezizomycotina</taxon>
        <taxon>Eurotiomycetes</taxon>
        <taxon>Eurotiomycetidae</taxon>
        <taxon>Onygenales</taxon>
        <taxon>Ascosphaeraceae</taxon>
        <taxon>Ascosphaera</taxon>
    </lineage>
</organism>
<evidence type="ECO:0000313" key="3">
    <source>
        <dbReference type="Proteomes" id="UP000242877"/>
    </source>
</evidence>
<gene>
    <name evidence="2" type="ORF">AAP_03007</name>
</gene>
<name>A0A167Z9D5_9EURO</name>
<dbReference type="OrthoDB" id="4167490at2759"/>
<keyword evidence="3" id="KW-1185">Reference proteome</keyword>
<dbReference type="VEuPathDB" id="FungiDB:AAP_03007"/>